<dbReference type="KEGG" id="vhl:BME96_17335"/>
<dbReference type="EMBL" id="CP017962">
    <property type="protein sequence ID" value="APC49850.1"/>
    <property type="molecule type" value="Genomic_DNA"/>
</dbReference>
<evidence type="ECO:0000259" key="2">
    <source>
        <dbReference type="Pfam" id="PF13038"/>
    </source>
</evidence>
<sequence>MQLFMNKWFYFLVNILVVTLIFFLFTPKYDLENYINTWFYVFLLSLVAILFLFIKKGGFFDGLTFSFRRFGSMMSKKKKDYMGEWKDKPAPSQTINTTFYRNLRFLVWMQIVILLLLMALYYTI</sequence>
<keyword evidence="1" id="KW-0472">Membrane</keyword>
<evidence type="ECO:0000256" key="1">
    <source>
        <dbReference type="SAM" id="Phobius"/>
    </source>
</evidence>
<accession>A0AAC9J5K2</accession>
<feature type="domain" description="DUF3899" evidence="2">
    <location>
        <begin position="35"/>
        <end position="106"/>
    </location>
</feature>
<organism evidence="3 4">
    <name type="scientific">Virgibacillus halodenitrificans</name>
    <name type="common">Bacillus halodenitrificans</name>
    <dbReference type="NCBI Taxonomy" id="1482"/>
    <lineage>
        <taxon>Bacteria</taxon>
        <taxon>Bacillati</taxon>
        <taxon>Bacillota</taxon>
        <taxon>Bacilli</taxon>
        <taxon>Bacillales</taxon>
        <taxon>Bacillaceae</taxon>
        <taxon>Virgibacillus</taxon>
    </lineage>
</organism>
<dbReference type="AlphaFoldDB" id="A0AAC9J5K2"/>
<keyword evidence="1" id="KW-1133">Transmembrane helix</keyword>
<name>A0AAC9J5K2_VIRHA</name>
<dbReference type="Proteomes" id="UP000182945">
    <property type="component" value="Chromosome"/>
</dbReference>
<reference evidence="3 4" key="1">
    <citation type="submission" date="2016-11" db="EMBL/GenBank/DDBJ databases">
        <title>Complete genome sequencing of Virgibacillus halodenitrificans PDB-F2.</title>
        <authorList>
            <person name="Sun Z."/>
            <person name="Zhou Y."/>
            <person name="Li H."/>
        </authorList>
    </citation>
    <scope>NUCLEOTIDE SEQUENCE [LARGE SCALE GENOMIC DNA]</scope>
    <source>
        <strain evidence="3 4">PDB-F2</strain>
    </source>
</reference>
<evidence type="ECO:0000313" key="3">
    <source>
        <dbReference type="EMBL" id="APC49850.1"/>
    </source>
</evidence>
<protein>
    <recommendedName>
        <fullName evidence="2">DUF3899 domain-containing protein</fullName>
    </recommendedName>
</protein>
<dbReference type="InterPro" id="IPR025007">
    <property type="entry name" value="DUF3899"/>
</dbReference>
<feature type="transmembrane region" description="Helical" evidence="1">
    <location>
        <begin position="37"/>
        <end position="54"/>
    </location>
</feature>
<feature type="transmembrane region" description="Helical" evidence="1">
    <location>
        <begin position="7"/>
        <end position="25"/>
    </location>
</feature>
<evidence type="ECO:0000313" key="4">
    <source>
        <dbReference type="Proteomes" id="UP000182945"/>
    </source>
</evidence>
<gene>
    <name evidence="3" type="ORF">BME96_17335</name>
</gene>
<dbReference type="GeneID" id="71516175"/>
<proteinExistence type="predicted"/>
<dbReference type="Pfam" id="PF13038">
    <property type="entry name" value="DUF3899"/>
    <property type="match status" value="1"/>
</dbReference>
<keyword evidence="1" id="KW-0812">Transmembrane</keyword>
<dbReference type="RefSeq" id="WP_060679759.1">
    <property type="nucleotide sequence ID" value="NZ_CP017962.1"/>
</dbReference>
<feature type="transmembrane region" description="Helical" evidence="1">
    <location>
        <begin position="105"/>
        <end position="123"/>
    </location>
</feature>